<keyword evidence="2" id="KW-0560">Oxidoreductase</keyword>
<gene>
    <name evidence="2" type="ORF">JCM19237_6536</name>
</gene>
<feature type="signal peptide" evidence="1">
    <location>
        <begin position="1"/>
        <end position="26"/>
    </location>
</feature>
<comment type="caution">
    <text evidence="2">The sequence shown here is derived from an EMBL/GenBank/DDBJ whole genome shotgun (WGS) entry which is preliminary data.</text>
</comment>
<dbReference type="EMBL" id="BBMN01000002">
    <property type="protein sequence ID" value="GAL03642.1"/>
    <property type="molecule type" value="Genomic_DNA"/>
</dbReference>
<dbReference type="STRING" id="754436.JCM19237_6536"/>
<evidence type="ECO:0000256" key="1">
    <source>
        <dbReference type="SAM" id="SignalP"/>
    </source>
</evidence>
<name>A0A090R7N6_9GAMM</name>
<feature type="chain" id="PRO_5001862617" evidence="1">
    <location>
        <begin position="27"/>
        <end position="76"/>
    </location>
</feature>
<proteinExistence type="predicted"/>
<dbReference type="GO" id="GO:0016491">
    <property type="term" value="F:oxidoreductase activity"/>
    <property type="evidence" value="ECO:0007669"/>
    <property type="project" value="UniProtKB-KW"/>
</dbReference>
<reference evidence="2 3" key="1">
    <citation type="journal article" date="2014" name="Genome Announc.">
        <title>Draft Genome Sequences of Two Vibrionaceae Species, Vibrio ponticus C121 and Photobacterium aphoticum C119, Isolated as Coral Reef Microbiota.</title>
        <authorList>
            <person name="Al-saari N."/>
            <person name="Meirelles P.M."/>
            <person name="Mino S."/>
            <person name="Suda W."/>
            <person name="Oshima K."/>
            <person name="Hattori M."/>
            <person name="Ohkuma M."/>
            <person name="Thompson F.L."/>
            <person name="Gomez-Gil B."/>
            <person name="Sawabe T."/>
            <person name="Sawabe T."/>
        </authorList>
    </citation>
    <scope>NUCLEOTIDE SEQUENCE [LARGE SCALE GENOMIC DNA]</scope>
    <source>
        <strain evidence="2 3">JCM 19237</strain>
    </source>
</reference>
<organism evidence="2 3">
    <name type="scientific">Photobacterium aphoticum</name>
    <dbReference type="NCBI Taxonomy" id="754436"/>
    <lineage>
        <taxon>Bacteria</taxon>
        <taxon>Pseudomonadati</taxon>
        <taxon>Pseudomonadota</taxon>
        <taxon>Gammaproteobacteria</taxon>
        <taxon>Vibrionales</taxon>
        <taxon>Vibrionaceae</taxon>
        <taxon>Photobacterium</taxon>
    </lineage>
</organism>
<dbReference type="AlphaFoldDB" id="A0A090R7N6"/>
<sequence length="76" mass="8320">MTKRIQQWFAMLVTAFMLTVSVSAFASENAANTDNERLGESVVKSEMAGFAGADYWREVKDGQSGYTTSKSPDTVC</sequence>
<dbReference type="EC" id="1.2.1.2" evidence="2"/>
<dbReference type="Proteomes" id="UP000029227">
    <property type="component" value="Unassembled WGS sequence"/>
</dbReference>
<protein>
    <submittedName>
        <fullName evidence="2">Formate dehydrogenase-O gamma subunit</fullName>
        <ecNumber evidence="2">1.2.1.2</ecNumber>
    </submittedName>
</protein>
<dbReference type="eggNOG" id="COG2864">
    <property type="taxonomic scope" value="Bacteria"/>
</dbReference>
<evidence type="ECO:0000313" key="2">
    <source>
        <dbReference type="EMBL" id="GAL03642.1"/>
    </source>
</evidence>
<evidence type="ECO:0000313" key="3">
    <source>
        <dbReference type="Proteomes" id="UP000029227"/>
    </source>
</evidence>
<accession>A0A090R7N6</accession>
<keyword evidence="1" id="KW-0732">Signal</keyword>